<dbReference type="GO" id="GO:0051028">
    <property type="term" value="P:mRNA transport"/>
    <property type="evidence" value="ECO:0007669"/>
    <property type="project" value="UniProtKB-KW"/>
</dbReference>
<evidence type="ECO:0000256" key="4">
    <source>
        <dbReference type="ARBA" id="ARBA00022927"/>
    </source>
</evidence>
<feature type="region of interest" description="Disordered" evidence="8">
    <location>
        <begin position="1"/>
        <end position="126"/>
    </location>
</feature>
<evidence type="ECO:0000256" key="6">
    <source>
        <dbReference type="ARBA" id="ARBA00023132"/>
    </source>
</evidence>
<dbReference type="Proteomes" id="UP000646827">
    <property type="component" value="Unassembled WGS sequence"/>
</dbReference>
<evidence type="ECO:0000256" key="1">
    <source>
        <dbReference type="ARBA" id="ARBA00004567"/>
    </source>
</evidence>
<keyword evidence="2" id="KW-0813">Transport</keyword>
<name>A0A8H7S268_9FUNG</name>
<dbReference type="AlphaFoldDB" id="A0A8H7S268"/>
<dbReference type="GO" id="GO:0044613">
    <property type="term" value="C:nuclear pore central transport channel"/>
    <property type="evidence" value="ECO:0007669"/>
    <property type="project" value="TreeGrafter"/>
</dbReference>
<proteinExistence type="predicted"/>
<evidence type="ECO:0000259" key="9">
    <source>
        <dbReference type="Pfam" id="PF05172"/>
    </source>
</evidence>
<gene>
    <name evidence="10" type="ORF">INT45_014013</name>
</gene>
<evidence type="ECO:0000256" key="8">
    <source>
        <dbReference type="SAM" id="MobiDB-lite"/>
    </source>
</evidence>
<dbReference type="GO" id="GO:0006999">
    <property type="term" value="P:nuclear pore organization"/>
    <property type="evidence" value="ECO:0007669"/>
    <property type="project" value="TreeGrafter"/>
</dbReference>
<evidence type="ECO:0000256" key="3">
    <source>
        <dbReference type="ARBA" id="ARBA00022816"/>
    </source>
</evidence>
<dbReference type="SUPFAM" id="SSF54928">
    <property type="entry name" value="RNA-binding domain, RBD"/>
    <property type="match status" value="1"/>
</dbReference>
<keyword evidence="4" id="KW-0653">Protein transport</keyword>
<evidence type="ECO:0000256" key="5">
    <source>
        <dbReference type="ARBA" id="ARBA00023010"/>
    </source>
</evidence>
<accession>A0A8H7S268</accession>
<dbReference type="EMBL" id="JAEPRB010000112">
    <property type="protein sequence ID" value="KAG2221329.1"/>
    <property type="molecule type" value="Genomic_DNA"/>
</dbReference>
<comment type="subcellular location">
    <subcellularLocation>
        <location evidence="1">Nucleus</location>
        <location evidence="1">Nuclear pore complex</location>
    </subcellularLocation>
</comment>
<dbReference type="GO" id="GO:0006607">
    <property type="term" value="P:NLS-bearing protein import into nucleus"/>
    <property type="evidence" value="ECO:0007669"/>
    <property type="project" value="TreeGrafter"/>
</dbReference>
<feature type="compositionally biased region" description="Polar residues" evidence="8">
    <location>
        <begin position="29"/>
        <end position="46"/>
    </location>
</feature>
<dbReference type="GO" id="GO:0044615">
    <property type="term" value="C:nuclear pore nuclear basket"/>
    <property type="evidence" value="ECO:0007669"/>
    <property type="project" value="TreeGrafter"/>
</dbReference>
<feature type="compositionally biased region" description="Low complexity" evidence="8">
    <location>
        <begin position="51"/>
        <end position="107"/>
    </location>
</feature>
<dbReference type="GO" id="GO:0003676">
    <property type="term" value="F:nucleic acid binding"/>
    <property type="evidence" value="ECO:0007669"/>
    <property type="project" value="InterPro"/>
</dbReference>
<dbReference type="OrthoDB" id="3365060at2759"/>
<comment type="caution">
    <text evidence="10">The sequence shown here is derived from an EMBL/GenBank/DDBJ whole genome shotgun (WGS) entry which is preliminary data.</text>
</comment>
<feature type="domain" description="RRM Nup35-type" evidence="9">
    <location>
        <begin position="387"/>
        <end position="460"/>
    </location>
</feature>
<evidence type="ECO:0000256" key="2">
    <source>
        <dbReference type="ARBA" id="ARBA00022448"/>
    </source>
</evidence>
<dbReference type="InterPro" id="IPR012677">
    <property type="entry name" value="Nucleotide-bd_a/b_plait_sf"/>
</dbReference>
<dbReference type="GO" id="GO:0017056">
    <property type="term" value="F:structural constituent of nuclear pore"/>
    <property type="evidence" value="ECO:0007669"/>
    <property type="project" value="TreeGrafter"/>
</dbReference>
<dbReference type="PANTHER" id="PTHR21527">
    <property type="entry name" value="NUCLEOPORIN NUP35"/>
    <property type="match status" value="1"/>
</dbReference>
<evidence type="ECO:0000313" key="11">
    <source>
        <dbReference type="Proteomes" id="UP000646827"/>
    </source>
</evidence>
<organism evidence="10 11">
    <name type="scientific">Circinella minor</name>
    <dbReference type="NCBI Taxonomy" id="1195481"/>
    <lineage>
        <taxon>Eukaryota</taxon>
        <taxon>Fungi</taxon>
        <taxon>Fungi incertae sedis</taxon>
        <taxon>Mucoromycota</taxon>
        <taxon>Mucoromycotina</taxon>
        <taxon>Mucoromycetes</taxon>
        <taxon>Mucorales</taxon>
        <taxon>Lichtheimiaceae</taxon>
        <taxon>Circinella</taxon>
    </lineage>
</organism>
<dbReference type="Pfam" id="PF05172">
    <property type="entry name" value="RRM_Nup35"/>
    <property type="match status" value="1"/>
</dbReference>
<keyword evidence="11" id="KW-1185">Reference proteome</keyword>
<dbReference type="Gene3D" id="3.30.70.330">
    <property type="match status" value="1"/>
</dbReference>
<dbReference type="InterPro" id="IPR007846">
    <property type="entry name" value="RRM_NUP35_dom"/>
</dbReference>
<keyword evidence="5" id="KW-0811">Translocation</keyword>
<evidence type="ECO:0000256" key="7">
    <source>
        <dbReference type="ARBA" id="ARBA00023242"/>
    </source>
</evidence>
<dbReference type="InterPro" id="IPR035979">
    <property type="entry name" value="RBD_domain_sf"/>
</dbReference>
<feature type="compositionally biased region" description="Low complexity" evidence="8">
    <location>
        <begin position="222"/>
        <end position="244"/>
    </location>
</feature>
<keyword evidence="3" id="KW-0509">mRNA transport</keyword>
<protein>
    <recommendedName>
        <fullName evidence="9">RRM Nup35-type domain-containing protein</fullName>
    </recommendedName>
</protein>
<dbReference type="InterPro" id="IPR025574">
    <property type="entry name" value="Nucleoporin_FG_rpt"/>
</dbReference>
<feature type="compositionally biased region" description="Polar residues" evidence="8">
    <location>
        <begin position="111"/>
        <end position="120"/>
    </location>
</feature>
<feature type="compositionally biased region" description="Low complexity" evidence="8">
    <location>
        <begin position="1"/>
        <end position="10"/>
    </location>
</feature>
<feature type="compositionally biased region" description="Gly residues" evidence="8">
    <location>
        <begin position="11"/>
        <end position="28"/>
    </location>
</feature>
<dbReference type="GO" id="GO:0005543">
    <property type="term" value="F:phospholipid binding"/>
    <property type="evidence" value="ECO:0007669"/>
    <property type="project" value="TreeGrafter"/>
</dbReference>
<keyword evidence="6" id="KW-0906">Nuclear pore complex</keyword>
<evidence type="ECO:0000313" key="10">
    <source>
        <dbReference type="EMBL" id="KAG2221329.1"/>
    </source>
</evidence>
<reference evidence="10 11" key="1">
    <citation type="submission" date="2020-12" db="EMBL/GenBank/DDBJ databases">
        <title>Metabolic potential, ecology and presence of endohyphal bacteria is reflected in genomic diversity of Mucoromycotina.</title>
        <authorList>
            <person name="Muszewska A."/>
            <person name="Okrasinska A."/>
            <person name="Steczkiewicz K."/>
            <person name="Drgas O."/>
            <person name="Orlowska M."/>
            <person name="Perlinska-Lenart U."/>
            <person name="Aleksandrzak-Piekarczyk T."/>
            <person name="Szatraj K."/>
            <person name="Zielenkiewicz U."/>
            <person name="Pilsyk S."/>
            <person name="Malc E."/>
            <person name="Mieczkowski P."/>
            <person name="Kruszewska J.S."/>
            <person name="Biernat P."/>
            <person name="Pawlowska J."/>
        </authorList>
    </citation>
    <scope>NUCLEOTIDE SEQUENCE [LARGE SCALE GENOMIC DNA]</scope>
    <source>
        <strain evidence="10 11">CBS 142.35</strain>
    </source>
</reference>
<feature type="region of interest" description="Disordered" evidence="8">
    <location>
        <begin position="211"/>
        <end position="263"/>
    </location>
</feature>
<dbReference type="Pfam" id="PF13634">
    <property type="entry name" value="Nucleoporin_FG"/>
    <property type="match status" value="2"/>
</dbReference>
<keyword evidence="7" id="KW-0539">Nucleus</keyword>
<sequence length="464" mass="48461">MFGQPSQQTTGFGGFGSTTGATGTGGGHQRSNTSLFAPAASNQPSTGLFGASTSTAPTTSTAPSATSSFGGFGTNATGNTTNPTTGFSFGNTGNTTTTTTSTAPTTGGLFGNTTSTTGTKPSFGGFGTTTNTSGQTGGLKFGTNTTQQPSGGLFGSTTGQQQQQQTLSLFGGAQQQQQQQSDSLLSLRTSFPDTNVPHFIVKPDKVTRTSIPPSLFNKDDQTTTTKIQQDISTATTTRSTSAKAFGAPRTTLPGFLTSATAPVNATKPGQKRVFEGQNESDGVFGMSGDEGFGDSSNRSTKEIDEPPVVSIWDIGVNPRKYSTSPDTTKTSNKPDAWTLAVMHHPQNNTNKLSMNQDNNNNSFLSATMNTVTSCTISHSNSASSNTNKGSTMVKVFGYPAEMKVTVIEFFSKCGQIEERYQSGSNWMTFRYSSSDAAKEALGYHGTLMTKECMIGVIEAKSMTG</sequence>
<dbReference type="PANTHER" id="PTHR21527:SF6">
    <property type="entry name" value="NUCLEOPORIN NUP35"/>
    <property type="match status" value="1"/>
</dbReference>